<proteinExistence type="predicted"/>
<keyword evidence="3" id="KW-1185">Reference proteome</keyword>
<reference evidence="2" key="2">
    <citation type="submission" date="2025-08" db="UniProtKB">
        <authorList>
            <consortium name="Ensembl"/>
        </authorList>
    </citation>
    <scope>IDENTIFICATION</scope>
</reference>
<dbReference type="Gene3D" id="3.40.20.10">
    <property type="entry name" value="Severin"/>
    <property type="match status" value="1"/>
</dbReference>
<dbReference type="GeneTree" id="ENSGT00940000166263"/>
<dbReference type="GO" id="GO:0005884">
    <property type="term" value="C:actin filament"/>
    <property type="evidence" value="ECO:0007669"/>
    <property type="project" value="TreeGrafter"/>
</dbReference>
<evidence type="ECO:0000313" key="2">
    <source>
        <dbReference type="Ensembl" id="ENSHHUP00000059825.1"/>
    </source>
</evidence>
<dbReference type="GO" id="GO:0098974">
    <property type="term" value="P:postsynaptic actin cytoskeleton organization"/>
    <property type="evidence" value="ECO:0007669"/>
    <property type="project" value="TreeGrafter"/>
</dbReference>
<dbReference type="GO" id="GO:0030833">
    <property type="term" value="P:regulation of actin filament polymerization"/>
    <property type="evidence" value="ECO:0007669"/>
    <property type="project" value="TreeGrafter"/>
</dbReference>
<dbReference type="GO" id="GO:0030027">
    <property type="term" value="C:lamellipodium"/>
    <property type="evidence" value="ECO:0007669"/>
    <property type="project" value="TreeGrafter"/>
</dbReference>
<dbReference type="GO" id="GO:0061003">
    <property type="term" value="P:positive regulation of dendritic spine morphogenesis"/>
    <property type="evidence" value="ECO:0007669"/>
    <property type="project" value="TreeGrafter"/>
</dbReference>
<reference evidence="2" key="3">
    <citation type="submission" date="2025-09" db="UniProtKB">
        <authorList>
            <consortium name="Ensembl"/>
        </authorList>
    </citation>
    <scope>IDENTIFICATION</scope>
</reference>
<evidence type="ECO:0000313" key="3">
    <source>
        <dbReference type="Proteomes" id="UP000314982"/>
    </source>
</evidence>
<dbReference type="PANTHER" id="PTHR10829:SF9">
    <property type="entry name" value="ADF-H DOMAIN-CONTAINING PROTEIN"/>
    <property type="match status" value="1"/>
</dbReference>
<dbReference type="InterPro" id="IPR002108">
    <property type="entry name" value="ADF-H"/>
</dbReference>
<dbReference type="GO" id="GO:0051015">
    <property type="term" value="F:actin filament binding"/>
    <property type="evidence" value="ECO:0007669"/>
    <property type="project" value="TreeGrafter"/>
</dbReference>
<dbReference type="Pfam" id="PF00241">
    <property type="entry name" value="Cofilin_ADF"/>
    <property type="match status" value="1"/>
</dbReference>
<dbReference type="GO" id="GO:0030427">
    <property type="term" value="C:site of polarized growth"/>
    <property type="evidence" value="ECO:0007669"/>
    <property type="project" value="TreeGrafter"/>
</dbReference>
<sequence>MESWWCLLISRSVSLSFALSFSLSFSLYLNPAPLSLVSPTAGGVVELSEKFLIAKPQYGLCRVGSAEVGGPRIAMICWAGPNVDENRRTECASHVPAIKTFFKEAYVFISAESKEDVTEEKICAELNKVCPPTEHVRRSSRSKDKETVVSGPLAIPSLSTRGGANTWTHPGTVLLY</sequence>
<dbReference type="Ensembl" id="ENSHHUT00000061872.1">
    <property type="protein sequence ID" value="ENSHHUP00000059825.1"/>
    <property type="gene ID" value="ENSHHUG00000035522.1"/>
</dbReference>
<dbReference type="GO" id="GO:0045773">
    <property type="term" value="P:positive regulation of axon extension"/>
    <property type="evidence" value="ECO:0007669"/>
    <property type="project" value="TreeGrafter"/>
</dbReference>
<reference evidence="3" key="1">
    <citation type="submission" date="2018-06" db="EMBL/GenBank/DDBJ databases">
        <title>Genome assembly of Danube salmon.</title>
        <authorList>
            <person name="Macqueen D.J."/>
            <person name="Gundappa M.K."/>
        </authorList>
    </citation>
    <scope>NUCLEOTIDE SEQUENCE [LARGE SCALE GENOMIC DNA]</scope>
</reference>
<dbReference type="SUPFAM" id="SSF55753">
    <property type="entry name" value="Actin depolymerizing proteins"/>
    <property type="match status" value="1"/>
</dbReference>
<dbReference type="GO" id="GO:0030864">
    <property type="term" value="C:cortical actin cytoskeleton"/>
    <property type="evidence" value="ECO:0007669"/>
    <property type="project" value="TreeGrafter"/>
</dbReference>
<dbReference type="GO" id="GO:0045211">
    <property type="term" value="C:postsynaptic membrane"/>
    <property type="evidence" value="ECO:0007669"/>
    <property type="project" value="TreeGrafter"/>
</dbReference>
<dbReference type="InterPro" id="IPR029006">
    <property type="entry name" value="ADF-H/Gelsolin-like_dom_sf"/>
</dbReference>
<dbReference type="Proteomes" id="UP000314982">
    <property type="component" value="Unassembled WGS sequence"/>
</dbReference>
<dbReference type="PROSITE" id="PS51263">
    <property type="entry name" value="ADF_H"/>
    <property type="match status" value="1"/>
</dbReference>
<dbReference type="PANTHER" id="PTHR10829">
    <property type="entry name" value="CORTACTIN AND DREBRIN"/>
    <property type="match status" value="1"/>
</dbReference>
<feature type="domain" description="ADF-H" evidence="1">
    <location>
        <begin position="1"/>
        <end position="127"/>
    </location>
</feature>
<organism evidence="2 3">
    <name type="scientific">Hucho hucho</name>
    <name type="common">huchen</name>
    <dbReference type="NCBI Taxonomy" id="62062"/>
    <lineage>
        <taxon>Eukaryota</taxon>
        <taxon>Metazoa</taxon>
        <taxon>Chordata</taxon>
        <taxon>Craniata</taxon>
        <taxon>Vertebrata</taxon>
        <taxon>Euteleostomi</taxon>
        <taxon>Actinopterygii</taxon>
        <taxon>Neopterygii</taxon>
        <taxon>Teleostei</taxon>
        <taxon>Protacanthopterygii</taxon>
        <taxon>Salmoniformes</taxon>
        <taxon>Salmonidae</taxon>
        <taxon>Salmoninae</taxon>
        <taxon>Hucho</taxon>
    </lineage>
</organism>
<accession>A0A4W5PDY1</accession>
<dbReference type="GO" id="GO:0030425">
    <property type="term" value="C:dendrite"/>
    <property type="evidence" value="ECO:0007669"/>
    <property type="project" value="TreeGrafter"/>
</dbReference>
<name>A0A4W5PDY1_9TELE</name>
<evidence type="ECO:0000259" key="1">
    <source>
        <dbReference type="PROSITE" id="PS51263"/>
    </source>
</evidence>
<dbReference type="GO" id="GO:0048812">
    <property type="term" value="P:neuron projection morphogenesis"/>
    <property type="evidence" value="ECO:0007669"/>
    <property type="project" value="TreeGrafter"/>
</dbReference>
<dbReference type="GO" id="GO:0014069">
    <property type="term" value="C:postsynaptic density"/>
    <property type="evidence" value="ECO:0007669"/>
    <property type="project" value="TreeGrafter"/>
</dbReference>
<protein>
    <recommendedName>
        <fullName evidence="1">ADF-H domain-containing protein</fullName>
    </recommendedName>
</protein>
<dbReference type="AlphaFoldDB" id="A0A4W5PDY1"/>